<evidence type="ECO:0000259" key="4">
    <source>
        <dbReference type="Pfam" id="PF12146"/>
    </source>
</evidence>
<feature type="signal peptide" evidence="3">
    <location>
        <begin position="1"/>
        <end position="26"/>
    </location>
</feature>
<keyword evidence="2" id="KW-0812">Transmembrane</keyword>
<keyword evidence="2" id="KW-1133">Transmembrane helix</keyword>
<dbReference type="EC" id="3.4.-.-" evidence="5"/>
<dbReference type="Pfam" id="PF12146">
    <property type="entry name" value="Hydrolase_4"/>
    <property type="match status" value="1"/>
</dbReference>
<dbReference type="SUPFAM" id="SSF53474">
    <property type="entry name" value="alpha/beta-Hydrolases"/>
    <property type="match status" value="1"/>
</dbReference>
<dbReference type="PANTHER" id="PTHR43265">
    <property type="entry name" value="ESTERASE ESTD"/>
    <property type="match status" value="1"/>
</dbReference>
<accession>A0ABV5P1J0</accession>
<dbReference type="PANTHER" id="PTHR43265:SF1">
    <property type="entry name" value="ESTERASE ESTD"/>
    <property type="match status" value="1"/>
</dbReference>
<keyword evidence="3" id="KW-0732">Signal</keyword>
<evidence type="ECO:0000256" key="3">
    <source>
        <dbReference type="SAM" id="SignalP"/>
    </source>
</evidence>
<dbReference type="GO" id="GO:0016787">
    <property type="term" value="F:hydrolase activity"/>
    <property type="evidence" value="ECO:0007669"/>
    <property type="project" value="UniProtKB-KW"/>
</dbReference>
<feature type="transmembrane region" description="Helical" evidence="2">
    <location>
        <begin position="457"/>
        <end position="474"/>
    </location>
</feature>
<keyword evidence="2" id="KW-0472">Membrane</keyword>
<dbReference type="PROSITE" id="PS00708">
    <property type="entry name" value="PRO_ENDOPEP_SER"/>
    <property type="match status" value="1"/>
</dbReference>
<dbReference type="InterPro" id="IPR029058">
    <property type="entry name" value="AB_hydrolase_fold"/>
</dbReference>
<sequence>MLSVRKSAGLLLLVALLALLQPVRQAAATDPTATDPTATDLTATDVSFTSDGRTLHGTLLAPAGARGLPAMVLVAGSGSTSRAAYQPEAEAFARAGVVTLVYDKRAGYSRATTSFDDLATDALAALDLLRRRPEADPRQTGLWGHSQGGWVVPLAAARADTVAFLVTVGAGALRPDRTQLWSNRAHLAHAGVAERLIDPIGTRLSRVLMAAGLFGDTGNDPVANLARVRRPLLAVFAEHDRSTAPGESLAIFRQTLERGGHGHYTLKVVRDADHDLRASHDGFTRGSGFAPGYVDTVASWVKGLAAGPPAVVADPPPAQPFASRPVAAPAWHESPVLHVVVFAAMLAAFACYGIGGAVRRVRGRAGDDRGTVARWAPRVVAAGGTAVLVGTLLYLGSVVMTGATEVDAAVLGRPPWWLALQLLTALTVVAGVVSAVGAQRSGFRRGGFRRGGFRRGVLLSGALLLVPWAAYWGLLTP</sequence>
<evidence type="ECO:0000256" key="2">
    <source>
        <dbReference type="SAM" id="Phobius"/>
    </source>
</evidence>
<dbReference type="Proteomes" id="UP001589568">
    <property type="component" value="Unassembled WGS sequence"/>
</dbReference>
<comment type="caution">
    <text evidence="5">The sequence shown here is derived from an EMBL/GenBank/DDBJ whole genome shotgun (WGS) entry which is preliminary data.</text>
</comment>
<reference evidence="5 6" key="1">
    <citation type="submission" date="2024-09" db="EMBL/GenBank/DDBJ databases">
        <authorList>
            <person name="Sun Q."/>
            <person name="Mori K."/>
        </authorList>
    </citation>
    <scope>NUCLEOTIDE SEQUENCE [LARGE SCALE GENOMIC DNA]</scope>
    <source>
        <strain evidence="5 6">JCM 3324</strain>
    </source>
</reference>
<feature type="transmembrane region" description="Helical" evidence="2">
    <location>
        <begin position="336"/>
        <end position="358"/>
    </location>
</feature>
<name>A0ABV5P1J0_9ACTN</name>
<dbReference type="EMBL" id="JBHMCF010000051">
    <property type="protein sequence ID" value="MFB9476445.1"/>
    <property type="molecule type" value="Genomic_DNA"/>
</dbReference>
<dbReference type="Gene3D" id="3.40.50.1820">
    <property type="entry name" value="alpha/beta hydrolase"/>
    <property type="match status" value="1"/>
</dbReference>
<evidence type="ECO:0000256" key="1">
    <source>
        <dbReference type="ARBA" id="ARBA00022801"/>
    </source>
</evidence>
<keyword evidence="1 5" id="KW-0378">Hydrolase</keyword>
<organism evidence="5 6">
    <name type="scientific">Nonomuraea salmonea</name>
    <dbReference type="NCBI Taxonomy" id="46181"/>
    <lineage>
        <taxon>Bacteria</taxon>
        <taxon>Bacillati</taxon>
        <taxon>Actinomycetota</taxon>
        <taxon>Actinomycetes</taxon>
        <taxon>Streptosporangiales</taxon>
        <taxon>Streptosporangiaceae</taxon>
        <taxon>Nonomuraea</taxon>
    </lineage>
</organism>
<dbReference type="InterPro" id="IPR053145">
    <property type="entry name" value="AB_hydrolase_Est10"/>
</dbReference>
<feature type="transmembrane region" description="Helical" evidence="2">
    <location>
        <begin position="379"/>
        <end position="396"/>
    </location>
</feature>
<evidence type="ECO:0000313" key="6">
    <source>
        <dbReference type="Proteomes" id="UP001589568"/>
    </source>
</evidence>
<feature type="domain" description="Serine aminopeptidase S33" evidence="4">
    <location>
        <begin position="71"/>
        <end position="171"/>
    </location>
</feature>
<protein>
    <submittedName>
        <fullName evidence="5">Alpha/beta hydrolase family protein</fullName>
        <ecNumber evidence="5">3.4.-.-</ecNumber>
    </submittedName>
</protein>
<feature type="chain" id="PRO_5046869719" evidence="3">
    <location>
        <begin position="27"/>
        <end position="477"/>
    </location>
</feature>
<evidence type="ECO:0000313" key="5">
    <source>
        <dbReference type="EMBL" id="MFB9476445.1"/>
    </source>
</evidence>
<keyword evidence="6" id="KW-1185">Reference proteome</keyword>
<dbReference type="InterPro" id="IPR022742">
    <property type="entry name" value="Hydrolase_4"/>
</dbReference>
<feature type="transmembrane region" description="Helical" evidence="2">
    <location>
        <begin position="416"/>
        <end position="436"/>
    </location>
</feature>
<dbReference type="InterPro" id="IPR002471">
    <property type="entry name" value="Pept_S9_AS"/>
</dbReference>
<gene>
    <name evidence="5" type="ORF">ACFFR3_43725</name>
</gene>
<dbReference type="RefSeq" id="WP_379485056.1">
    <property type="nucleotide sequence ID" value="NZ_JBHMCF010000051.1"/>
</dbReference>
<proteinExistence type="predicted"/>